<evidence type="ECO:0000259" key="6">
    <source>
        <dbReference type="PROSITE" id="PS51846"/>
    </source>
</evidence>
<sequence length="554" mass="62824">MFSFFSTAIYLAVVVVAHSSENEDIDDDRTWINTEETLREHYLPFYVQVGVLGVLFTMSALFSGLNLGLMTLSVQELNLVIKSGSKEDARNAKAILPIRMKGNYLLCTILIVNVVVNAAISILFEDLTSGTIAFVAASFGILLFGEITPQSVCVKHGLEVGARTILITKFFMFITAPISYPISKVLDYLIGNEVGQFDRGRLIELLKMSAEAGQNKDMAQEVKIAVGAMEFASKVAKDVMTRIDDVFMLSENDILDAATLTEIIHKGYTRIPAVAEFNERQLRIVDEDMPLPQLLDEFKEGNYHLAMVRQIKPTSILARDDTSIDQFEELRVTLEDLLEEILQSEIIDESDSVMDNVNRLRRHAHQVRGPLNFFYDRYMEERAREKMIQKNIRHVILVSGKQDKRVLLYEAGVPSKRFILILEGTAVVSFSKVRLSLYICPFSSVYLFEFQTNMTFEVGPWTCFGEILFQKISASIRSRQDTQLNMNFTPDFDLLVPQTCRFLQLPIFSVVRALRISRFVKQLRTPKVSTSDEDDPVPLFLGGRRRGRDVSNKS</sequence>
<dbReference type="Gene3D" id="3.10.580.10">
    <property type="entry name" value="CBS-domain"/>
    <property type="match status" value="2"/>
</dbReference>
<dbReference type="EMBL" id="UYYB01094640">
    <property type="protein sequence ID" value="VDM74785.1"/>
    <property type="molecule type" value="Genomic_DNA"/>
</dbReference>
<dbReference type="GO" id="GO:0005886">
    <property type="term" value="C:plasma membrane"/>
    <property type="evidence" value="ECO:0007669"/>
    <property type="project" value="TreeGrafter"/>
</dbReference>
<feature type="transmembrane region" description="Helical" evidence="4">
    <location>
        <begin position="103"/>
        <end position="124"/>
    </location>
</feature>
<dbReference type="PROSITE" id="PS51846">
    <property type="entry name" value="CNNM"/>
    <property type="match status" value="1"/>
</dbReference>
<gene>
    <name evidence="7" type="ORF">SVUK_LOCUS9783</name>
</gene>
<keyword evidence="2 4" id="KW-1133">Transmembrane helix</keyword>
<name>A0A3P7KWM4_STRVU</name>
<feature type="chain" id="PRO_5018305058" description="CNNM transmembrane domain-containing protein" evidence="5">
    <location>
        <begin position="20"/>
        <end position="554"/>
    </location>
</feature>
<dbReference type="AlphaFoldDB" id="A0A3P7KWM4"/>
<organism evidence="7 8">
    <name type="scientific">Strongylus vulgaris</name>
    <name type="common">Blood worm</name>
    <dbReference type="NCBI Taxonomy" id="40348"/>
    <lineage>
        <taxon>Eukaryota</taxon>
        <taxon>Metazoa</taxon>
        <taxon>Ecdysozoa</taxon>
        <taxon>Nematoda</taxon>
        <taxon>Chromadorea</taxon>
        <taxon>Rhabditida</taxon>
        <taxon>Rhabditina</taxon>
        <taxon>Rhabditomorpha</taxon>
        <taxon>Strongyloidea</taxon>
        <taxon>Strongylidae</taxon>
        <taxon>Strongylus</taxon>
    </lineage>
</organism>
<evidence type="ECO:0000256" key="3">
    <source>
        <dbReference type="SAM" id="MobiDB-lite"/>
    </source>
</evidence>
<keyword evidence="2 4" id="KW-0472">Membrane</keyword>
<evidence type="ECO:0000256" key="5">
    <source>
        <dbReference type="SAM" id="SignalP"/>
    </source>
</evidence>
<dbReference type="OrthoDB" id="5353557at2759"/>
<keyword evidence="2 4" id="KW-0812">Transmembrane</keyword>
<evidence type="ECO:0000313" key="8">
    <source>
        <dbReference type="Proteomes" id="UP000270094"/>
    </source>
</evidence>
<evidence type="ECO:0000256" key="4">
    <source>
        <dbReference type="SAM" id="Phobius"/>
    </source>
</evidence>
<evidence type="ECO:0000256" key="2">
    <source>
        <dbReference type="PROSITE-ProRule" id="PRU01193"/>
    </source>
</evidence>
<feature type="transmembrane region" description="Helical" evidence="4">
    <location>
        <begin position="43"/>
        <end position="65"/>
    </location>
</feature>
<dbReference type="InterPro" id="IPR046342">
    <property type="entry name" value="CBS_dom_sf"/>
</dbReference>
<dbReference type="Proteomes" id="UP000270094">
    <property type="component" value="Unassembled WGS sequence"/>
</dbReference>
<feature type="domain" description="CNNM transmembrane" evidence="6">
    <location>
        <begin position="41"/>
        <end position="222"/>
    </location>
</feature>
<feature type="signal peptide" evidence="5">
    <location>
        <begin position="1"/>
        <end position="19"/>
    </location>
</feature>
<keyword evidence="5" id="KW-0732">Signal</keyword>
<dbReference type="GO" id="GO:0006811">
    <property type="term" value="P:monoatomic ion transport"/>
    <property type="evidence" value="ECO:0007669"/>
    <property type="project" value="UniProtKB-KW"/>
</dbReference>
<feature type="transmembrane region" description="Helical" evidence="4">
    <location>
        <begin position="130"/>
        <end position="148"/>
    </location>
</feature>
<dbReference type="PANTHER" id="PTHR12064:SF94">
    <property type="entry name" value="UNEXTENDED PROTEIN"/>
    <property type="match status" value="1"/>
</dbReference>
<evidence type="ECO:0000256" key="1">
    <source>
        <dbReference type="ARBA" id="ARBA00023065"/>
    </source>
</evidence>
<reference evidence="7 8" key="1">
    <citation type="submission" date="2018-11" db="EMBL/GenBank/DDBJ databases">
        <authorList>
            <consortium name="Pathogen Informatics"/>
        </authorList>
    </citation>
    <scope>NUCLEOTIDE SEQUENCE [LARGE SCALE GENOMIC DNA]</scope>
</reference>
<dbReference type="Pfam" id="PF25562">
    <property type="entry name" value="CNBH_CNNM2_C"/>
    <property type="match status" value="2"/>
</dbReference>
<keyword evidence="1" id="KW-0406">Ion transport</keyword>
<protein>
    <recommendedName>
        <fullName evidence="6">CNNM transmembrane domain-containing protein</fullName>
    </recommendedName>
</protein>
<dbReference type="InterPro" id="IPR045095">
    <property type="entry name" value="ACDP"/>
</dbReference>
<proteinExistence type="predicted"/>
<feature type="transmembrane region" description="Helical" evidence="4">
    <location>
        <begin position="160"/>
        <end position="180"/>
    </location>
</feature>
<dbReference type="Pfam" id="PF01595">
    <property type="entry name" value="CNNM"/>
    <property type="match status" value="1"/>
</dbReference>
<accession>A0A3P7KWM4</accession>
<dbReference type="PANTHER" id="PTHR12064">
    <property type="entry name" value="METAL TRANSPORTER CNNM"/>
    <property type="match status" value="1"/>
</dbReference>
<keyword evidence="8" id="KW-1185">Reference proteome</keyword>
<evidence type="ECO:0000313" key="7">
    <source>
        <dbReference type="EMBL" id="VDM74785.1"/>
    </source>
</evidence>
<keyword evidence="1" id="KW-0813">Transport</keyword>
<dbReference type="GO" id="GO:0022857">
    <property type="term" value="F:transmembrane transporter activity"/>
    <property type="evidence" value="ECO:0007669"/>
    <property type="project" value="TreeGrafter"/>
</dbReference>
<dbReference type="InterPro" id="IPR002550">
    <property type="entry name" value="CNNM"/>
</dbReference>
<dbReference type="GO" id="GO:0010960">
    <property type="term" value="P:magnesium ion homeostasis"/>
    <property type="evidence" value="ECO:0007669"/>
    <property type="project" value="InterPro"/>
</dbReference>
<feature type="region of interest" description="Disordered" evidence="3">
    <location>
        <begin position="528"/>
        <end position="554"/>
    </location>
</feature>